<dbReference type="Proteomes" id="UP000199515">
    <property type="component" value="Unassembled WGS sequence"/>
</dbReference>
<dbReference type="AlphaFoldDB" id="A0A1H3RGI2"/>
<name>A0A1H3RGI2_9PSEU</name>
<organism evidence="1 2">
    <name type="scientific">Amycolatopsis xylanica</name>
    <dbReference type="NCBI Taxonomy" id="589385"/>
    <lineage>
        <taxon>Bacteria</taxon>
        <taxon>Bacillati</taxon>
        <taxon>Actinomycetota</taxon>
        <taxon>Actinomycetes</taxon>
        <taxon>Pseudonocardiales</taxon>
        <taxon>Pseudonocardiaceae</taxon>
        <taxon>Amycolatopsis</taxon>
    </lineage>
</organism>
<reference evidence="1 2" key="1">
    <citation type="submission" date="2016-10" db="EMBL/GenBank/DDBJ databases">
        <authorList>
            <person name="de Groot N.N."/>
        </authorList>
    </citation>
    <scope>NUCLEOTIDE SEQUENCE [LARGE SCALE GENOMIC DNA]</scope>
    <source>
        <strain evidence="1 2">CPCC 202699</strain>
    </source>
</reference>
<evidence type="ECO:0000313" key="1">
    <source>
        <dbReference type="EMBL" id="SDZ24308.1"/>
    </source>
</evidence>
<evidence type="ECO:0000313" key="2">
    <source>
        <dbReference type="Proteomes" id="UP000199515"/>
    </source>
</evidence>
<protein>
    <submittedName>
        <fullName evidence="1">Uncharacterized protein</fullName>
    </submittedName>
</protein>
<dbReference type="EMBL" id="FNON01000011">
    <property type="protein sequence ID" value="SDZ24308.1"/>
    <property type="molecule type" value="Genomic_DNA"/>
</dbReference>
<proteinExistence type="predicted"/>
<accession>A0A1H3RGI2</accession>
<keyword evidence="2" id="KW-1185">Reference proteome</keyword>
<sequence length="43" mass="4671">MRAGDRVLLVADPVQRVLVVHPMAALDAMVVGYHETLLGGEDR</sequence>
<gene>
    <name evidence="1" type="ORF">SAMN05421504_11153</name>
</gene>